<reference evidence="2" key="1">
    <citation type="journal article" date="2015" name="Nature">
        <title>Complex archaea that bridge the gap between prokaryotes and eukaryotes.</title>
        <authorList>
            <person name="Spang A."/>
            <person name="Saw J.H."/>
            <person name="Jorgensen S.L."/>
            <person name="Zaremba-Niedzwiedzka K."/>
            <person name="Martijn J."/>
            <person name="Lind A.E."/>
            <person name="van Eijk R."/>
            <person name="Schleper C."/>
            <person name="Guy L."/>
            <person name="Ettema T.J."/>
        </authorList>
    </citation>
    <scope>NUCLEOTIDE SEQUENCE</scope>
</reference>
<evidence type="ECO:0000256" key="1">
    <source>
        <dbReference type="SAM" id="Phobius"/>
    </source>
</evidence>
<keyword evidence="1" id="KW-0812">Transmembrane</keyword>
<feature type="transmembrane region" description="Helical" evidence="1">
    <location>
        <begin position="21"/>
        <end position="43"/>
    </location>
</feature>
<proteinExistence type="predicted"/>
<dbReference type="AlphaFoldDB" id="A0A0F9X5Q5"/>
<keyword evidence="1" id="KW-0472">Membrane</keyword>
<dbReference type="EMBL" id="LAZR01000143">
    <property type="protein sequence ID" value="KKN86888.1"/>
    <property type="molecule type" value="Genomic_DNA"/>
</dbReference>
<gene>
    <name evidence="2" type="ORF">LCGC14_0264500</name>
</gene>
<sequence>MNENKRIKRLTSWQESDTDDMHWPTLLITGFVVAVGMACAFALGAG</sequence>
<protein>
    <submittedName>
        <fullName evidence="2">Uncharacterized protein</fullName>
    </submittedName>
</protein>
<comment type="caution">
    <text evidence="2">The sequence shown here is derived from an EMBL/GenBank/DDBJ whole genome shotgun (WGS) entry which is preliminary data.</text>
</comment>
<accession>A0A0F9X5Q5</accession>
<name>A0A0F9X5Q5_9ZZZZ</name>
<organism evidence="2">
    <name type="scientific">marine sediment metagenome</name>
    <dbReference type="NCBI Taxonomy" id="412755"/>
    <lineage>
        <taxon>unclassified sequences</taxon>
        <taxon>metagenomes</taxon>
        <taxon>ecological metagenomes</taxon>
    </lineage>
</organism>
<keyword evidence="1" id="KW-1133">Transmembrane helix</keyword>
<evidence type="ECO:0000313" key="2">
    <source>
        <dbReference type="EMBL" id="KKN86888.1"/>
    </source>
</evidence>